<evidence type="ECO:0000256" key="1">
    <source>
        <dbReference type="SAM" id="Phobius"/>
    </source>
</evidence>
<keyword evidence="1" id="KW-0812">Transmembrane</keyword>
<accession>A0A2U1T2Q5</accession>
<feature type="transmembrane region" description="Helical" evidence="1">
    <location>
        <begin position="43"/>
        <end position="63"/>
    </location>
</feature>
<feature type="transmembrane region" description="Helical" evidence="1">
    <location>
        <begin position="14"/>
        <end position="36"/>
    </location>
</feature>
<keyword evidence="1" id="KW-1133">Transmembrane helix</keyword>
<keyword evidence="1" id="KW-0472">Membrane</keyword>
<comment type="caution">
    <text evidence="2">The sequence shown here is derived from an EMBL/GenBank/DDBJ whole genome shotgun (WGS) entry which is preliminary data.</text>
</comment>
<keyword evidence="3" id="KW-1185">Reference proteome</keyword>
<sequence>MTVSEPVAPSLRSATITIGIVWVVSALGAVLVSLFAQSDARMQWYPIVLAVCLILSFCLQLSLDSKVGFVNRLSVSVGGAVAILAIATVVAVVVPSA</sequence>
<dbReference type="OrthoDB" id="5077620at2"/>
<dbReference type="AlphaFoldDB" id="A0A2U1T2Q5"/>
<proteinExistence type="predicted"/>
<evidence type="ECO:0000313" key="3">
    <source>
        <dbReference type="Proteomes" id="UP000244978"/>
    </source>
</evidence>
<protein>
    <submittedName>
        <fullName evidence="2">Uncharacterized protein</fullName>
    </submittedName>
</protein>
<gene>
    <name evidence="2" type="ORF">DF220_10250</name>
</gene>
<dbReference type="RefSeq" id="WP_108514994.1">
    <property type="nucleotide sequence ID" value="NZ_CP026951.1"/>
</dbReference>
<organism evidence="2 3">
    <name type="scientific">Homoserinimonas hongtaonis</name>
    <dbReference type="NCBI Taxonomy" id="2079791"/>
    <lineage>
        <taxon>Bacteria</taxon>
        <taxon>Bacillati</taxon>
        <taxon>Actinomycetota</taxon>
        <taxon>Actinomycetes</taxon>
        <taxon>Micrococcales</taxon>
        <taxon>Microbacteriaceae</taxon>
        <taxon>Homoserinimonas</taxon>
    </lineage>
</organism>
<feature type="transmembrane region" description="Helical" evidence="1">
    <location>
        <begin position="75"/>
        <end position="94"/>
    </location>
</feature>
<dbReference type="EMBL" id="QEEX01000001">
    <property type="protein sequence ID" value="PWB98165.1"/>
    <property type="molecule type" value="Genomic_DNA"/>
</dbReference>
<dbReference type="KEGG" id="salc:C2138_01555"/>
<dbReference type="Proteomes" id="UP000244978">
    <property type="component" value="Unassembled WGS sequence"/>
</dbReference>
<name>A0A2U1T2Q5_9MICO</name>
<evidence type="ECO:0000313" key="2">
    <source>
        <dbReference type="EMBL" id="PWB98165.1"/>
    </source>
</evidence>
<reference evidence="3" key="1">
    <citation type="submission" date="2018-04" db="EMBL/GenBank/DDBJ databases">
        <authorList>
            <person name="Liu S."/>
            <person name="Wang Z."/>
            <person name="Li J."/>
        </authorList>
    </citation>
    <scope>NUCLEOTIDE SEQUENCE [LARGE SCALE GENOMIC DNA]</scope>
    <source>
        <strain evidence="3">S1194</strain>
    </source>
</reference>